<accession>A0AAP0QWU1</accession>
<feature type="domain" description="PORR" evidence="2">
    <location>
        <begin position="91"/>
        <end position="426"/>
    </location>
</feature>
<dbReference type="Proteomes" id="UP001428341">
    <property type="component" value="Unassembled WGS sequence"/>
</dbReference>
<keyword evidence="4" id="KW-1185">Reference proteome</keyword>
<dbReference type="PANTHER" id="PTHR31476:SF15">
    <property type="entry name" value="ASSOCIATED SALT-INDUCIBLE PROTEIN, PUTATIVE-RELATED"/>
    <property type="match status" value="1"/>
</dbReference>
<name>A0AAP0QWU1_9ROSI</name>
<evidence type="ECO:0000313" key="3">
    <source>
        <dbReference type="EMBL" id="KAK9221712.1"/>
    </source>
</evidence>
<feature type="region of interest" description="Disordered" evidence="1">
    <location>
        <begin position="433"/>
        <end position="454"/>
    </location>
</feature>
<dbReference type="EMBL" id="JBCGBO010000002">
    <property type="protein sequence ID" value="KAK9221712.1"/>
    <property type="molecule type" value="Genomic_DNA"/>
</dbReference>
<sequence length="454" mass="52090">MSKEDLASGCPRLFTMRPTTEEAIADLLFTSPRSTSETMTSEENEERADSGSGARMRRKARILESILKHPTTSTFIRSKTTSAQYVASRFRDPTFEKLMDKYKNYIKVISVQDLILANRNSPPSVSLEFLSRLSQKLHLNRGANTFLRKYPHIFHIFYDPVKSQPFCKLTETAVEISRQEAEAINACLSLVVERLVRLLSMSTSKSLPLRAIFKVWRELGLPDDFEDSVIARNPKIFRLCAGNEPNTHVLKLFDGMSKRDFTAAVDNWRVTECCKEDCKVERMELRYGFKQGFPSGMRLGKDFKGRVKEWQRLPYVGPYEEMGESKKTKAGVKRLEKRAVAIVHEFLSLTVEKMVEVEKISHFRKWFGIDFNIRDLFLDHPGIFYLSTKGKRHTVFLREAYERGQLIEPNPVYDVRRKLLDLVFLGRHGSVTGGSKSGEVGTRGDSESEDENNE</sequence>
<dbReference type="GO" id="GO:0003723">
    <property type="term" value="F:RNA binding"/>
    <property type="evidence" value="ECO:0007669"/>
    <property type="project" value="InterPro"/>
</dbReference>
<dbReference type="InterPro" id="IPR045040">
    <property type="entry name" value="PORR_fam"/>
</dbReference>
<protein>
    <recommendedName>
        <fullName evidence="2">PORR domain-containing protein</fullName>
    </recommendedName>
</protein>
<comment type="caution">
    <text evidence="3">The sequence shown here is derived from an EMBL/GenBank/DDBJ whole genome shotgun (WGS) entry which is preliminary data.</text>
</comment>
<evidence type="ECO:0000256" key="1">
    <source>
        <dbReference type="SAM" id="MobiDB-lite"/>
    </source>
</evidence>
<proteinExistence type="predicted"/>
<dbReference type="PANTHER" id="PTHR31476">
    <property type="entry name" value="PROTEIN WHAT'S THIS FACTOR 1 HOMOLOG, CHLOROPLASTIC"/>
    <property type="match status" value="1"/>
</dbReference>
<gene>
    <name evidence="3" type="ORF">WN944_010141</name>
</gene>
<reference evidence="3 4" key="1">
    <citation type="submission" date="2024-05" db="EMBL/GenBank/DDBJ databases">
        <title>Haplotype-resolved chromosome-level genome assembly of Huyou (Citrus changshanensis).</title>
        <authorList>
            <person name="Miao C."/>
            <person name="Chen W."/>
            <person name="Wu Y."/>
            <person name="Wang L."/>
            <person name="Zhao S."/>
            <person name="Grierson D."/>
            <person name="Xu C."/>
            <person name="Chen K."/>
        </authorList>
    </citation>
    <scope>NUCLEOTIDE SEQUENCE [LARGE SCALE GENOMIC DNA]</scope>
    <source>
        <strain evidence="3">01-14</strain>
        <tissue evidence="3">Leaf</tissue>
    </source>
</reference>
<dbReference type="AlphaFoldDB" id="A0AAP0QWU1"/>
<dbReference type="InterPro" id="IPR021099">
    <property type="entry name" value="PORR_domain"/>
</dbReference>
<evidence type="ECO:0000259" key="2">
    <source>
        <dbReference type="Pfam" id="PF11955"/>
    </source>
</evidence>
<organism evidence="3 4">
    <name type="scientific">Citrus x changshan-huyou</name>
    <dbReference type="NCBI Taxonomy" id="2935761"/>
    <lineage>
        <taxon>Eukaryota</taxon>
        <taxon>Viridiplantae</taxon>
        <taxon>Streptophyta</taxon>
        <taxon>Embryophyta</taxon>
        <taxon>Tracheophyta</taxon>
        <taxon>Spermatophyta</taxon>
        <taxon>Magnoliopsida</taxon>
        <taxon>eudicotyledons</taxon>
        <taxon>Gunneridae</taxon>
        <taxon>Pentapetalae</taxon>
        <taxon>rosids</taxon>
        <taxon>malvids</taxon>
        <taxon>Sapindales</taxon>
        <taxon>Rutaceae</taxon>
        <taxon>Aurantioideae</taxon>
        <taxon>Citrus</taxon>
    </lineage>
</organism>
<dbReference type="Pfam" id="PF11955">
    <property type="entry name" value="PORR"/>
    <property type="match status" value="1"/>
</dbReference>
<feature type="region of interest" description="Disordered" evidence="1">
    <location>
        <begin position="31"/>
        <end position="55"/>
    </location>
</feature>
<evidence type="ECO:0000313" key="4">
    <source>
        <dbReference type="Proteomes" id="UP001428341"/>
    </source>
</evidence>